<proteinExistence type="predicted"/>
<reference evidence="2" key="1">
    <citation type="journal article" date="2019" name="Int. J. Syst. Evol. Microbiol.">
        <title>The Global Catalogue of Microorganisms (GCM) 10K type strain sequencing project: providing services to taxonomists for standard genome sequencing and annotation.</title>
        <authorList>
            <consortium name="The Broad Institute Genomics Platform"/>
            <consortium name="The Broad Institute Genome Sequencing Center for Infectious Disease"/>
            <person name="Wu L."/>
            <person name="Ma J."/>
        </authorList>
    </citation>
    <scope>NUCLEOTIDE SEQUENCE [LARGE SCALE GENOMIC DNA]</scope>
    <source>
        <strain evidence="2">CGMCC 1.15353</strain>
    </source>
</reference>
<keyword evidence="2" id="KW-1185">Reference proteome</keyword>
<evidence type="ECO:0000313" key="1">
    <source>
        <dbReference type="EMBL" id="GGD18241.1"/>
    </source>
</evidence>
<accession>A0ABQ1Q7V6</accession>
<dbReference type="Proteomes" id="UP000642571">
    <property type="component" value="Unassembled WGS sequence"/>
</dbReference>
<comment type="caution">
    <text evidence="1">The sequence shown here is derived from an EMBL/GenBank/DDBJ whole genome shotgun (WGS) entry which is preliminary data.</text>
</comment>
<evidence type="ECO:0000313" key="2">
    <source>
        <dbReference type="Proteomes" id="UP000642571"/>
    </source>
</evidence>
<name>A0ABQ1Q7V6_9BACI</name>
<sequence>MFPKLVLSPIYDRDGWRTARLPREKEPIQFRRGGFPALPQESEWSSSQPKRLSQHRTLPYLIYFGASYLY</sequence>
<dbReference type="EMBL" id="BMIN01000012">
    <property type="protein sequence ID" value="GGD18241.1"/>
    <property type="molecule type" value="Genomic_DNA"/>
</dbReference>
<protein>
    <submittedName>
        <fullName evidence="1">Uncharacterized protein</fullName>
    </submittedName>
</protein>
<gene>
    <name evidence="1" type="ORF">GCM10011389_27510</name>
</gene>
<organism evidence="1 2">
    <name type="scientific">Pontibacillus salipaludis</name>
    <dbReference type="NCBI Taxonomy" id="1697394"/>
    <lineage>
        <taxon>Bacteria</taxon>
        <taxon>Bacillati</taxon>
        <taxon>Bacillota</taxon>
        <taxon>Bacilli</taxon>
        <taxon>Bacillales</taxon>
        <taxon>Bacillaceae</taxon>
        <taxon>Pontibacillus</taxon>
    </lineage>
</organism>